<gene>
    <name evidence="3" type="ORF">GCM10009663_54180</name>
</gene>
<comment type="caution">
    <text evidence="3">The sequence shown here is derived from an EMBL/GenBank/DDBJ whole genome shotgun (WGS) entry which is preliminary data.</text>
</comment>
<dbReference type="SUPFAM" id="SSF51905">
    <property type="entry name" value="FAD/NAD(P)-binding domain"/>
    <property type="match status" value="1"/>
</dbReference>
<dbReference type="RefSeq" id="WP_425555259.1">
    <property type="nucleotide sequence ID" value="NZ_BAAALD010000063.1"/>
</dbReference>
<dbReference type="InterPro" id="IPR002938">
    <property type="entry name" value="FAD-bd"/>
</dbReference>
<dbReference type="EMBL" id="BAAALD010000063">
    <property type="protein sequence ID" value="GAA1105171.1"/>
    <property type="molecule type" value="Genomic_DNA"/>
</dbReference>
<dbReference type="InterPro" id="IPR036188">
    <property type="entry name" value="FAD/NAD-bd_sf"/>
</dbReference>
<evidence type="ECO:0000313" key="4">
    <source>
        <dbReference type="Proteomes" id="UP001499987"/>
    </source>
</evidence>
<sequence>MRPPAQNPPTPQTPDPATAAGAPEPRTSPDTPDAHEPPDGEEAQVIVVGAGPAGASTAVHLARAGVDVLLLEKSRFPRDKVCGDGLTPRGVHQLLRMGVDIDGPGWMRSRGMRWVCAGRQVTIDWPDLGRYPDFGLTRSRHDFDDILARHAEASGARLRLGVKATGPVTDRAGRITGVTATGPDGRPVTYRAPLVVAAEGASARTAIAMGLERDPRRALATAARRYYRSPELSKDEYLELWADLRCARTGRDLPGYGWIFPLGDGRVNVGLGALPHRDHGTIDLRATLDQWLARLPRHWGLNEQNADSPLRSAALPMGFNRHPQYSRGLLLVGDSAGMISPWSGEGIAQAMEAAEVAAEAVVLALTRPDGPRRDQALQRYPAEIRRRWGRYYRLGNTAGDLVFSRFGYRPILNGQVMSRPGLLASLARLLTHLMEDPPRDTADHVLNTLVKAVPLRGR</sequence>
<organism evidence="3 4">
    <name type="scientific">Kitasatospora arboriphila</name>
    <dbReference type="NCBI Taxonomy" id="258052"/>
    <lineage>
        <taxon>Bacteria</taxon>
        <taxon>Bacillati</taxon>
        <taxon>Actinomycetota</taxon>
        <taxon>Actinomycetes</taxon>
        <taxon>Kitasatosporales</taxon>
        <taxon>Streptomycetaceae</taxon>
        <taxon>Kitasatospora</taxon>
    </lineage>
</organism>
<dbReference type="NCBIfam" id="TIGR02032">
    <property type="entry name" value="GG-red-SF"/>
    <property type="match status" value="1"/>
</dbReference>
<evidence type="ECO:0000256" key="1">
    <source>
        <dbReference type="SAM" id="MobiDB-lite"/>
    </source>
</evidence>
<reference evidence="3 4" key="1">
    <citation type="journal article" date="2019" name="Int. J. Syst. Evol. Microbiol.">
        <title>The Global Catalogue of Microorganisms (GCM) 10K type strain sequencing project: providing services to taxonomists for standard genome sequencing and annotation.</title>
        <authorList>
            <consortium name="The Broad Institute Genomics Platform"/>
            <consortium name="The Broad Institute Genome Sequencing Center for Infectious Disease"/>
            <person name="Wu L."/>
            <person name="Ma J."/>
        </authorList>
    </citation>
    <scope>NUCLEOTIDE SEQUENCE [LARGE SCALE GENOMIC DNA]</scope>
    <source>
        <strain evidence="3 4">JCM 13002</strain>
    </source>
</reference>
<evidence type="ECO:0000259" key="2">
    <source>
        <dbReference type="Pfam" id="PF01494"/>
    </source>
</evidence>
<name>A0ABN1TW40_9ACTN</name>
<feature type="compositionally biased region" description="Low complexity" evidence="1">
    <location>
        <begin position="15"/>
        <end position="25"/>
    </location>
</feature>
<evidence type="ECO:0000313" key="3">
    <source>
        <dbReference type="EMBL" id="GAA1105171.1"/>
    </source>
</evidence>
<dbReference type="Pfam" id="PF01494">
    <property type="entry name" value="FAD_binding_3"/>
    <property type="match status" value="1"/>
</dbReference>
<protein>
    <submittedName>
        <fullName evidence="3">Geranylgeranyl reductase family protein</fullName>
    </submittedName>
</protein>
<dbReference type="InterPro" id="IPR050407">
    <property type="entry name" value="Geranylgeranyl_reductase"/>
</dbReference>
<keyword evidence="4" id="KW-1185">Reference proteome</keyword>
<feature type="compositionally biased region" description="Pro residues" evidence="1">
    <location>
        <begin position="1"/>
        <end position="14"/>
    </location>
</feature>
<dbReference type="PANTHER" id="PTHR42685:SF22">
    <property type="entry name" value="CONDITIONED MEDIUM FACTOR RECEPTOR 1"/>
    <property type="match status" value="1"/>
</dbReference>
<dbReference type="Proteomes" id="UP001499987">
    <property type="component" value="Unassembled WGS sequence"/>
</dbReference>
<dbReference type="PRINTS" id="PR00420">
    <property type="entry name" value="RNGMNOXGNASE"/>
</dbReference>
<proteinExistence type="predicted"/>
<dbReference type="PANTHER" id="PTHR42685">
    <property type="entry name" value="GERANYLGERANYL DIPHOSPHATE REDUCTASE"/>
    <property type="match status" value="1"/>
</dbReference>
<feature type="region of interest" description="Disordered" evidence="1">
    <location>
        <begin position="1"/>
        <end position="39"/>
    </location>
</feature>
<accession>A0ABN1TW40</accession>
<dbReference type="InterPro" id="IPR011777">
    <property type="entry name" value="Geranylgeranyl_Rdtase_fam"/>
</dbReference>
<feature type="domain" description="FAD-binding" evidence="2">
    <location>
        <begin position="42"/>
        <end position="385"/>
    </location>
</feature>
<dbReference type="Gene3D" id="3.50.50.60">
    <property type="entry name" value="FAD/NAD(P)-binding domain"/>
    <property type="match status" value="1"/>
</dbReference>